<dbReference type="GO" id="GO:0020037">
    <property type="term" value="F:heme binding"/>
    <property type="evidence" value="ECO:0007669"/>
    <property type="project" value="InterPro"/>
</dbReference>
<dbReference type="InterPro" id="IPR036396">
    <property type="entry name" value="Cyt_P450_sf"/>
</dbReference>
<evidence type="ECO:0000256" key="6">
    <source>
        <dbReference type="ARBA" id="ARBA00023004"/>
    </source>
</evidence>
<evidence type="ECO:0000256" key="3">
    <source>
        <dbReference type="ARBA" id="ARBA00022617"/>
    </source>
</evidence>
<dbReference type="Gene3D" id="1.10.630.10">
    <property type="entry name" value="Cytochrome P450"/>
    <property type="match status" value="1"/>
</dbReference>
<name>A0AAV5AL00_9AGAM</name>
<keyword evidence="3" id="KW-0349">Heme</keyword>
<evidence type="ECO:0000256" key="7">
    <source>
        <dbReference type="ARBA" id="ARBA00023033"/>
    </source>
</evidence>
<evidence type="ECO:0000256" key="1">
    <source>
        <dbReference type="ARBA" id="ARBA00001971"/>
    </source>
</evidence>
<comment type="caution">
    <text evidence="8">The sequence shown here is derived from an EMBL/GenBank/DDBJ whole genome shotgun (WGS) entry which is preliminary data.</text>
</comment>
<organism evidence="8 9">
    <name type="scientific">Clathrus columnatus</name>
    <dbReference type="NCBI Taxonomy" id="1419009"/>
    <lineage>
        <taxon>Eukaryota</taxon>
        <taxon>Fungi</taxon>
        <taxon>Dikarya</taxon>
        <taxon>Basidiomycota</taxon>
        <taxon>Agaricomycotina</taxon>
        <taxon>Agaricomycetes</taxon>
        <taxon>Phallomycetidae</taxon>
        <taxon>Phallales</taxon>
        <taxon>Clathraceae</taxon>
        <taxon>Clathrus</taxon>
    </lineage>
</organism>
<dbReference type="PANTHER" id="PTHR46300:SF7">
    <property type="entry name" value="P450, PUTATIVE (EUROFUNG)-RELATED"/>
    <property type="match status" value="1"/>
</dbReference>
<evidence type="ECO:0000313" key="8">
    <source>
        <dbReference type="EMBL" id="GJJ13550.1"/>
    </source>
</evidence>
<dbReference type="GO" id="GO:0016705">
    <property type="term" value="F:oxidoreductase activity, acting on paired donors, with incorporation or reduction of molecular oxygen"/>
    <property type="evidence" value="ECO:0007669"/>
    <property type="project" value="InterPro"/>
</dbReference>
<dbReference type="Pfam" id="PF00067">
    <property type="entry name" value="p450"/>
    <property type="match status" value="1"/>
</dbReference>
<evidence type="ECO:0000313" key="9">
    <source>
        <dbReference type="Proteomes" id="UP001050691"/>
    </source>
</evidence>
<comment type="cofactor">
    <cofactor evidence="1">
        <name>heme</name>
        <dbReference type="ChEBI" id="CHEBI:30413"/>
    </cofactor>
</comment>
<dbReference type="InterPro" id="IPR050364">
    <property type="entry name" value="Cytochrome_P450_fung"/>
</dbReference>
<keyword evidence="7" id="KW-0503">Monooxygenase</keyword>
<protein>
    <recommendedName>
        <fullName evidence="10">Cytochrome P450</fullName>
    </recommendedName>
</protein>
<keyword evidence="6" id="KW-0408">Iron</keyword>
<gene>
    <name evidence="8" type="ORF">Clacol_007805</name>
</gene>
<proteinExistence type="inferred from homology"/>
<dbReference type="EMBL" id="BPWL01000008">
    <property type="protein sequence ID" value="GJJ13550.1"/>
    <property type="molecule type" value="Genomic_DNA"/>
</dbReference>
<evidence type="ECO:0000256" key="2">
    <source>
        <dbReference type="ARBA" id="ARBA00010617"/>
    </source>
</evidence>
<reference evidence="8" key="1">
    <citation type="submission" date="2021-10" db="EMBL/GenBank/DDBJ databases">
        <title>De novo Genome Assembly of Clathrus columnatus (Basidiomycota, Fungi) Using Illumina and Nanopore Sequence Data.</title>
        <authorList>
            <person name="Ogiso-Tanaka E."/>
            <person name="Itagaki H."/>
            <person name="Hosoya T."/>
            <person name="Hosaka K."/>
        </authorList>
    </citation>
    <scope>NUCLEOTIDE SEQUENCE</scope>
    <source>
        <strain evidence="8">MO-923</strain>
    </source>
</reference>
<dbReference type="SUPFAM" id="SSF48264">
    <property type="entry name" value="Cytochrome P450"/>
    <property type="match status" value="1"/>
</dbReference>
<keyword evidence="4" id="KW-0479">Metal-binding</keyword>
<dbReference type="PANTHER" id="PTHR46300">
    <property type="entry name" value="P450, PUTATIVE (EUROFUNG)-RELATED-RELATED"/>
    <property type="match status" value="1"/>
</dbReference>
<keyword evidence="9" id="KW-1185">Reference proteome</keyword>
<sequence length="158" mass="17989">MDVVYAIEIKPENDPFINRVHITLEGLMLRFHFPAIPFKRLVKRYREVTKAITEAPFEVVKNRESPDYSFVSTSLEKLNRLQDPLPDEETIIRNTAGTLYSAGAGTTFVALLEAIRASVLYPETQKKMHEELDRVLSDRLPTLADRKDLPYVTAVPGT</sequence>
<comment type="similarity">
    <text evidence="2">Belongs to the cytochrome P450 family.</text>
</comment>
<dbReference type="Proteomes" id="UP001050691">
    <property type="component" value="Unassembled WGS sequence"/>
</dbReference>
<evidence type="ECO:0000256" key="5">
    <source>
        <dbReference type="ARBA" id="ARBA00023002"/>
    </source>
</evidence>
<dbReference type="AlphaFoldDB" id="A0AAV5AL00"/>
<keyword evidence="5" id="KW-0560">Oxidoreductase</keyword>
<dbReference type="InterPro" id="IPR001128">
    <property type="entry name" value="Cyt_P450"/>
</dbReference>
<evidence type="ECO:0000256" key="4">
    <source>
        <dbReference type="ARBA" id="ARBA00022723"/>
    </source>
</evidence>
<dbReference type="GO" id="GO:0004497">
    <property type="term" value="F:monooxygenase activity"/>
    <property type="evidence" value="ECO:0007669"/>
    <property type="project" value="UniProtKB-KW"/>
</dbReference>
<dbReference type="GO" id="GO:0005506">
    <property type="term" value="F:iron ion binding"/>
    <property type="evidence" value="ECO:0007669"/>
    <property type="project" value="InterPro"/>
</dbReference>
<accession>A0AAV5AL00</accession>
<evidence type="ECO:0008006" key="10">
    <source>
        <dbReference type="Google" id="ProtNLM"/>
    </source>
</evidence>